<evidence type="ECO:0000313" key="2">
    <source>
        <dbReference type="EMBL" id="MBB5329143.1"/>
    </source>
</evidence>
<organism evidence="2 3">
    <name type="scientific">Tunturiibacter gelidiferens</name>
    <dbReference type="NCBI Taxonomy" id="3069689"/>
    <lineage>
        <taxon>Bacteria</taxon>
        <taxon>Pseudomonadati</taxon>
        <taxon>Acidobacteriota</taxon>
        <taxon>Terriglobia</taxon>
        <taxon>Terriglobales</taxon>
        <taxon>Acidobacteriaceae</taxon>
        <taxon>Tunturiibacter</taxon>
    </lineage>
</organism>
<protein>
    <submittedName>
        <fullName evidence="2">Uncharacterized protein</fullName>
    </submittedName>
</protein>
<keyword evidence="3" id="KW-1185">Reference proteome</keyword>
<comment type="caution">
    <text evidence="2">The sequence shown here is derived from an EMBL/GenBank/DDBJ whole genome shotgun (WGS) entry which is preliminary data.</text>
</comment>
<dbReference type="EMBL" id="JACHEB010000005">
    <property type="protein sequence ID" value="MBB5329143.1"/>
    <property type="molecule type" value="Genomic_DNA"/>
</dbReference>
<sequence length="91" mass="9856">MIQQSWHAFTDPSPKTGPPGTILDHGAPTLSVSQLARDGPFRSAEAPAVLAFHLAWRNCQVICSGQVLDLLPQVPAKRRMSLRASCNVEAH</sequence>
<evidence type="ECO:0000256" key="1">
    <source>
        <dbReference type="SAM" id="MobiDB-lite"/>
    </source>
</evidence>
<proteinExistence type="predicted"/>
<reference evidence="2 3" key="1">
    <citation type="submission" date="2020-08" db="EMBL/GenBank/DDBJ databases">
        <title>Genomic Encyclopedia of Type Strains, Phase IV (KMG-V): Genome sequencing to study the core and pangenomes of soil and plant-associated prokaryotes.</title>
        <authorList>
            <person name="Whitman W."/>
        </authorList>
    </citation>
    <scope>NUCLEOTIDE SEQUENCE [LARGE SCALE GENOMIC DNA]</scope>
    <source>
        <strain evidence="2 3">X5P2</strain>
    </source>
</reference>
<dbReference type="Proteomes" id="UP000535182">
    <property type="component" value="Unassembled WGS sequence"/>
</dbReference>
<evidence type="ECO:0000313" key="3">
    <source>
        <dbReference type="Proteomes" id="UP000535182"/>
    </source>
</evidence>
<gene>
    <name evidence="2" type="ORF">HDF14_002759</name>
</gene>
<accession>A0A9X0QF63</accession>
<feature type="region of interest" description="Disordered" evidence="1">
    <location>
        <begin position="1"/>
        <end position="24"/>
    </location>
</feature>
<dbReference type="AlphaFoldDB" id="A0A9X0QF63"/>
<name>A0A9X0QF63_9BACT</name>